<evidence type="ECO:0000256" key="9">
    <source>
        <dbReference type="PROSITE-ProRule" id="PRU00703"/>
    </source>
</evidence>
<evidence type="ECO:0000313" key="16">
    <source>
        <dbReference type="Proteomes" id="UP000594468"/>
    </source>
</evidence>
<evidence type="ECO:0000259" key="13">
    <source>
        <dbReference type="PROSITE" id="PS51371"/>
    </source>
</evidence>
<feature type="transmembrane region" description="Helical" evidence="12">
    <location>
        <begin position="128"/>
        <end position="150"/>
    </location>
</feature>
<evidence type="ECO:0000256" key="7">
    <source>
        <dbReference type="ARBA" id="ARBA00023122"/>
    </source>
</evidence>
<evidence type="ECO:0000256" key="2">
    <source>
        <dbReference type="ARBA" id="ARBA00006337"/>
    </source>
</evidence>
<dbReference type="SMART" id="SM01091">
    <property type="entry name" value="CorC_HlyC"/>
    <property type="match status" value="1"/>
</dbReference>
<keyword evidence="5" id="KW-0677">Repeat</keyword>
<keyword evidence="16" id="KW-1185">Reference proteome</keyword>
<keyword evidence="6 10" id="KW-1133">Transmembrane helix</keyword>
<dbReference type="Pfam" id="PF01595">
    <property type="entry name" value="CNNM"/>
    <property type="match status" value="1"/>
</dbReference>
<dbReference type="InterPro" id="IPR000644">
    <property type="entry name" value="CBS_dom"/>
</dbReference>
<dbReference type="InterPro" id="IPR044751">
    <property type="entry name" value="Ion_transp-like_CBS"/>
</dbReference>
<dbReference type="PROSITE" id="PS51846">
    <property type="entry name" value="CNNM"/>
    <property type="match status" value="1"/>
</dbReference>
<organism evidence="15 16">
    <name type="scientific">Phototrophicus methaneseepsis</name>
    <dbReference type="NCBI Taxonomy" id="2710758"/>
    <lineage>
        <taxon>Bacteria</taxon>
        <taxon>Bacillati</taxon>
        <taxon>Chloroflexota</taxon>
        <taxon>Candidatus Thermofontia</taxon>
        <taxon>Phototrophicales</taxon>
        <taxon>Phototrophicaceae</taxon>
        <taxon>Phototrophicus</taxon>
    </lineage>
</organism>
<evidence type="ECO:0000256" key="4">
    <source>
        <dbReference type="ARBA" id="ARBA00022692"/>
    </source>
</evidence>
<dbReference type="SUPFAM" id="SSF54631">
    <property type="entry name" value="CBS-domain pair"/>
    <property type="match status" value="1"/>
</dbReference>
<feature type="domain" description="CNNM transmembrane" evidence="14">
    <location>
        <begin position="1"/>
        <end position="197"/>
    </location>
</feature>
<keyword evidence="8 10" id="KW-0472">Membrane</keyword>
<dbReference type="Pfam" id="PF00571">
    <property type="entry name" value="CBS"/>
    <property type="match status" value="2"/>
</dbReference>
<dbReference type="EMBL" id="CP062983">
    <property type="protein sequence ID" value="QPC82938.1"/>
    <property type="molecule type" value="Genomic_DNA"/>
</dbReference>
<feature type="transmembrane region" description="Helical" evidence="12">
    <location>
        <begin position="97"/>
        <end position="116"/>
    </location>
</feature>
<evidence type="ECO:0000256" key="5">
    <source>
        <dbReference type="ARBA" id="ARBA00022737"/>
    </source>
</evidence>
<protein>
    <submittedName>
        <fullName evidence="15">HlyC/CorC family transporter</fullName>
    </submittedName>
</protein>
<comment type="subcellular location">
    <subcellularLocation>
        <location evidence="1">Cell membrane</location>
        <topology evidence="1">Multi-pass membrane protein</topology>
    </subcellularLocation>
</comment>
<dbReference type="Gene3D" id="3.10.580.10">
    <property type="entry name" value="CBS-domain"/>
    <property type="match status" value="1"/>
</dbReference>
<dbReference type="SMART" id="SM00116">
    <property type="entry name" value="CBS"/>
    <property type="match status" value="2"/>
</dbReference>
<gene>
    <name evidence="15" type="ORF">G4Y79_00770</name>
</gene>
<dbReference type="PANTHER" id="PTHR22777:SF32">
    <property type="entry name" value="UPF0053 INNER MEMBRANE PROTEIN YFJD"/>
    <property type="match status" value="1"/>
</dbReference>
<dbReference type="Proteomes" id="UP000594468">
    <property type="component" value="Chromosome"/>
</dbReference>
<reference evidence="15 16" key="1">
    <citation type="submission" date="2020-02" db="EMBL/GenBank/DDBJ databases">
        <authorList>
            <person name="Zheng R.K."/>
            <person name="Sun C.M."/>
        </authorList>
    </citation>
    <scope>NUCLEOTIDE SEQUENCE [LARGE SCALE GENOMIC DNA]</scope>
    <source>
        <strain evidence="16">rifampicinis</strain>
    </source>
</reference>
<dbReference type="Gene3D" id="3.30.465.10">
    <property type="match status" value="1"/>
</dbReference>
<feature type="domain" description="CBS" evidence="13">
    <location>
        <begin position="215"/>
        <end position="275"/>
    </location>
</feature>
<proteinExistence type="inferred from homology"/>
<evidence type="ECO:0000256" key="6">
    <source>
        <dbReference type="ARBA" id="ARBA00022989"/>
    </source>
</evidence>
<dbReference type="AlphaFoldDB" id="A0A7S8E9L2"/>
<feature type="region of interest" description="Disordered" evidence="11">
    <location>
        <begin position="423"/>
        <end position="466"/>
    </location>
</feature>
<feature type="transmembrane region" description="Helical" evidence="12">
    <location>
        <begin position="65"/>
        <end position="85"/>
    </location>
</feature>
<accession>A0A7S8E9L2</accession>
<dbReference type="InterPro" id="IPR002550">
    <property type="entry name" value="CNNM"/>
</dbReference>
<evidence type="ECO:0000256" key="8">
    <source>
        <dbReference type="ARBA" id="ARBA00023136"/>
    </source>
</evidence>
<evidence type="ECO:0000313" key="15">
    <source>
        <dbReference type="EMBL" id="QPC82938.1"/>
    </source>
</evidence>
<evidence type="ECO:0000256" key="3">
    <source>
        <dbReference type="ARBA" id="ARBA00022475"/>
    </source>
</evidence>
<keyword evidence="4 10" id="KW-0812">Transmembrane</keyword>
<keyword evidence="7 9" id="KW-0129">CBS domain</keyword>
<feature type="compositionally biased region" description="Acidic residues" evidence="11">
    <location>
        <begin position="431"/>
        <end position="444"/>
    </location>
</feature>
<evidence type="ECO:0000256" key="12">
    <source>
        <dbReference type="SAM" id="Phobius"/>
    </source>
</evidence>
<feature type="transmembrane region" description="Helical" evidence="12">
    <location>
        <begin position="6"/>
        <end position="29"/>
    </location>
</feature>
<dbReference type="PROSITE" id="PS51371">
    <property type="entry name" value="CBS"/>
    <property type="match status" value="2"/>
</dbReference>
<dbReference type="CDD" id="cd04590">
    <property type="entry name" value="CBS_pair_CorC_HlyC_assoc"/>
    <property type="match status" value="1"/>
</dbReference>
<name>A0A7S8E9L2_9CHLR</name>
<dbReference type="RefSeq" id="WP_195171007.1">
    <property type="nucleotide sequence ID" value="NZ_CP062983.1"/>
</dbReference>
<dbReference type="GO" id="GO:0050660">
    <property type="term" value="F:flavin adenine dinucleotide binding"/>
    <property type="evidence" value="ECO:0007669"/>
    <property type="project" value="InterPro"/>
</dbReference>
<dbReference type="InterPro" id="IPR036318">
    <property type="entry name" value="FAD-bd_PCMH-like_sf"/>
</dbReference>
<dbReference type="SUPFAM" id="SSF56176">
    <property type="entry name" value="FAD-binding/transporter-associated domain-like"/>
    <property type="match status" value="1"/>
</dbReference>
<keyword evidence="3" id="KW-1003">Cell membrane</keyword>
<dbReference type="InterPro" id="IPR005170">
    <property type="entry name" value="Transptr-assoc_dom"/>
</dbReference>
<dbReference type="PANTHER" id="PTHR22777">
    <property type="entry name" value="HEMOLYSIN-RELATED"/>
    <property type="match status" value="1"/>
</dbReference>
<evidence type="ECO:0000259" key="14">
    <source>
        <dbReference type="PROSITE" id="PS51846"/>
    </source>
</evidence>
<comment type="similarity">
    <text evidence="2">Belongs to the UPF0053 family.</text>
</comment>
<evidence type="ECO:0000256" key="11">
    <source>
        <dbReference type="SAM" id="MobiDB-lite"/>
    </source>
</evidence>
<evidence type="ECO:0000256" key="1">
    <source>
        <dbReference type="ARBA" id="ARBA00004651"/>
    </source>
</evidence>
<dbReference type="GO" id="GO:0005886">
    <property type="term" value="C:plasma membrane"/>
    <property type="evidence" value="ECO:0007669"/>
    <property type="project" value="UniProtKB-SubCell"/>
</dbReference>
<dbReference type="FunFam" id="3.10.580.10:FF:000002">
    <property type="entry name" value="Magnesium/cobalt efflux protein CorC"/>
    <property type="match status" value="1"/>
</dbReference>
<dbReference type="Pfam" id="PF03471">
    <property type="entry name" value="CorC_HlyC"/>
    <property type="match status" value="1"/>
</dbReference>
<dbReference type="InterPro" id="IPR016169">
    <property type="entry name" value="FAD-bd_PCMH_sub2"/>
</dbReference>
<feature type="domain" description="CBS" evidence="13">
    <location>
        <begin position="282"/>
        <end position="339"/>
    </location>
</feature>
<dbReference type="InterPro" id="IPR046342">
    <property type="entry name" value="CBS_dom_sf"/>
</dbReference>
<evidence type="ECO:0000256" key="10">
    <source>
        <dbReference type="PROSITE-ProRule" id="PRU01193"/>
    </source>
</evidence>
<dbReference type="KEGG" id="pmet:G4Y79_00770"/>
<sequence length="466" mass="50827">MDDSTSGSLLGIAISIALYALLTLSYAALSNVRQSSLQEEAEEGNRRAEKTLALLKKSSQVGATYAVLTMALTFIIAVLASNAFLQPLVAATEVEESQVALGVLGMASVAALTIILGRSVPEGVGSSYADSIAMLFTSAMSLSVTLLSPLTRGLMFISRAVAGVFGGGQLVNTVTEEEILSLVNEGNTEGTIEDKEKEMIFSVLQLNETNVREVMTPRIDIVAVDVNTPLTEALDNFIDTGFSRLPVFEENIDNIVGLLYAKDLLNLWRRGGLQSDRTVREMVRPAYFVPETKLADELLRELQSRKVHMAIVVDEYGGTSGLVTIENLIEEIVGDIQDEYDYNEEEEYTRNGNGEYLIDASMDLDDFNELLEVHLQAPETDTLGGYIYMRLGHVPDEGEVIETDELTMTVLSIDGRRIRKVEVMRKTPPETDTENTETTIEDAAEASSSTEPPEDDDSSQPLADAS</sequence>